<sequence>EHFSPSLRLPAAVCLYVLFSVLVISLLCAYPYARFHGPPSNSPRKSLPGSDTEIKAIMGKHVSKRKLMDRLEKLERLIRQRSEDNSAASPRHSGHSGRPSQRSRSRSGSPSRSRRRRVSSSDASHSSGSRRGRRQGYRSRSPHGQRNRRRTSTTTPYPGGRNVIRQALLNKGTPEQALETTIQAISPSTLKQYGTTYKLWWHYCSEKHIDAFNASVGEVICFLQDLLDKRDSKYGTFNSHRSALALITPGDLGQSTLLKRFLKGVSRLRPATPRYNVTWDPQVYLNT</sequence>
<name>A0A653BU27_CALMS</name>
<keyword evidence="3" id="KW-0472">Membrane</keyword>
<feature type="compositionally biased region" description="Basic residues" evidence="2">
    <location>
        <begin position="128"/>
        <end position="151"/>
    </location>
</feature>
<gene>
    <name evidence="4" type="ORF">CALMAC_LOCUS3582</name>
</gene>
<keyword evidence="5" id="KW-1185">Reference proteome</keyword>
<feature type="non-terminal residue" evidence="4">
    <location>
        <position position="1"/>
    </location>
</feature>
<dbReference type="OrthoDB" id="6769862at2759"/>
<evidence type="ECO:0000256" key="1">
    <source>
        <dbReference type="ARBA" id="ARBA00023125"/>
    </source>
</evidence>
<proteinExistence type="predicted"/>
<keyword evidence="3" id="KW-1133">Transmembrane helix</keyword>
<reference evidence="4 5" key="1">
    <citation type="submission" date="2019-01" db="EMBL/GenBank/DDBJ databases">
        <authorList>
            <person name="Sayadi A."/>
        </authorList>
    </citation>
    <scope>NUCLEOTIDE SEQUENCE [LARGE SCALE GENOMIC DNA]</scope>
</reference>
<keyword evidence="1" id="KW-0238">DNA-binding</keyword>
<evidence type="ECO:0000256" key="3">
    <source>
        <dbReference type="SAM" id="Phobius"/>
    </source>
</evidence>
<dbReference type="PANTHER" id="PTHR35617">
    <property type="entry name" value="PHAGE_INTEGRASE DOMAIN-CONTAINING PROTEIN"/>
    <property type="match status" value="1"/>
</dbReference>
<dbReference type="GO" id="GO:0003677">
    <property type="term" value="F:DNA binding"/>
    <property type="evidence" value="ECO:0007669"/>
    <property type="project" value="UniProtKB-KW"/>
</dbReference>
<evidence type="ECO:0000313" key="5">
    <source>
        <dbReference type="Proteomes" id="UP000410492"/>
    </source>
</evidence>
<organism evidence="4 5">
    <name type="scientific">Callosobruchus maculatus</name>
    <name type="common">Southern cowpea weevil</name>
    <name type="synonym">Pulse bruchid</name>
    <dbReference type="NCBI Taxonomy" id="64391"/>
    <lineage>
        <taxon>Eukaryota</taxon>
        <taxon>Metazoa</taxon>
        <taxon>Ecdysozoa</taxon>
        <taxon>Arthropoda</taxon>
        <taxon>Hexapoda</taxon>
        <taxon>Insecta</taxon>
        <taxon>Pterygota</taxon>
        <taxon>Neoptera</taxon>
        <taxon>Endopterygota</taxon>
        <taxon>Coleoptera</taxon>
        <taxon>Polyphaga</taxon>
        <taxon>Cucujiformia</taxon>
        <taxon>Chrysomeloidea</taxon>
        <taxon>Chrysomelidae</taxon>
        <taxon>Bruchinae</taxon>
        <taxon>Bruchini</taxon>
        <taxon>Callosobruchus</taxon>
    </lineage>
</organism>
<evidence type="ECO:0000256" key="2">
    <source>
        <dbReference type="SAM" id="MobiDB-lite"/>
    </source>
</evidence>
<dbReference type="Gene3D" id="1.10.150.130">
    <property type="match status" value="1"/>
</dbReference>
<dbReference type="InterPro" id="IPR010998">
    <property type="entry name" value="Integrase_recombinase_N"/>
</dbReference>
<accession>A0A653BU27</accession>
<dbReference type="SUPFAM" id="SSF47823">
    <property type="entry name" value="lambda integrase-like, N-terminal domain"/>
    <property type="match status" value="1"/>
</dbReference>
<evidence type="ECO:0000313" key="4">
    <source>
        <dbReference type="EMBL" id="VEN38811.1"/>
    </source>
</evidence>
<keyword evidence="3" id="KW-0812">Transmembrane</keyword>
<feature type="compositionally biased region" description="Low complexity" evidence="2">
    <location>
        <begin position="96"/>
        <end position="111"/>
    </location>
</feature>
<feature type="region of interest" description="Disordered" evidence="2">
    <location>
        <begin position="80"/>
        <end position="161"/>
    </location>
</feature>
<dbReference type="PANTHER" id="PTHR35617:SF3">
    <property type="entry name" value="CORE-BINDING (CB) DOMAIN-CONTAINING PROTEIN"/>
    <property type="match status" value="1"/>
</dbReference>
<dbReference type="EMBL" id="CAACVG010005002">
    <property type="protein sequence ID" value="VEN38811.1"/>
    <property type="molecule type" value="Genomic_DNA"/>
</dbReference>
<dbReference type="Proteomes" id="UP000410492">
    <property type="component" value="Unassembled WGS sequence"/>
</dbReference>
<dbReference type="AlphaFoldDB" id="A0A653BU27"/>
<protein>
    <recommendedName>
        <fullName evidence="6">Core-binding (CB) domain-containing protein</fullName>
    </recommendedName>
</protein>
<evidence type="ECO:0008006" key="6">
    <source>
        <dbReference type="Google" id="ProtNLM"/>
    </source>
</evidence>
<feature type="transmembrane region" description="Helical" evidence="3">
    <location>
        <begin position="12"/>
        <end position="33"/>
    </location>
</feature>